<gene>
    <name evidence="2" type="ORF">FAP39_01945</name>
</gene>
<dbReference type="RefSeq" id="WP_138014696.1">
    <property type="nucleotide sequence ID" value="NZ_SULI01000002.1"/>
</dbReference>
<evidence type="ECO:0000313" key="2">
    <source>
        <dbReference type="EMBL" id="TKZ21984.1"/>
    </source>
</evidence>
<dbReference type="InterPro" id="IPR011250">
    <property type="entry name" value="OMP/PagP_B-barrel"/>
</dbReference>
<dbReference type="SUPFAM" id="SSF56925">
    <property type="entry name" value="OMPA-like"/>
    <property type="match status" value="1"/>
</dbReference>
<reference evidence="2 3" key="1">
    <citation type="submission" date="2019-04" db="EMBL/GenBank/DDBJ databases">
        <title>Genome sequence of Pelagicola litoralis CL-ES2.</title>
        <authorList>
            <person name="Cao J."/>
        </authorList>
    </citation>
    <scope>NUCLEOTIDE SEQUENCE [LARGE SCALE GENOMIC DNA]</scope>
    <source>
        <strain evidence="2 3">CL-ES2</strain>
    </source>
</reference>
<accession>A0A4U7NAW3</accession>
<evidence type="ECO:0008006" key="4">
    <source>
        <dbReference type="Google" id="ProtNLM"/>
    </source>
</evidence>
<keyword evidence="1" id="KW-0732">Signal</keyword>
<feature type="signal peptide" evidence="1">
    <location>
        <begin position="1"/>
        <end position="27"/>
    </location>
</feature>
<dbReference type="AlphaFoldDB" id="A0A4U7NAW3"/>
<name>A0A4U7NAW3_9RHOB</name>
<keyword evidence="3" id="KW-1185">Reference proteome</keyword>
<dbReference type="Proteomes" id="UP000306575">
    <property type="component" value="Unassembled WGS sequence"/>
</dbReference>
<evidence type="ECO:0000313" key="3">
    <source>
        <dbReference type="Proteomes" id="UP000306575"/>
    </source>
</evidence>
<dbReference type="Gene3D" id="2.40.160.20">
    <property type="match status" value="1"/>
</dbReference>
<sequence length="268" mass="29064">MEQGKKRTLGLAALTLGAFMLPDVSSAQSMPAPGQDEEGWRHTLGLYMFTPLSTTGSSTINGNTVPVDMNLRDVLELLEFAAAGRYEAWHGDFGLIFDANYVGIGSDGTLPGPGGAAFDVDVRQKWLGLMAAYRVIDGTYGASGQRFTFDIQGGARYNNVRQEVKIGAAPTAGGDESWWEPVVGARGMWRLNDKWTTVASLDLGGFGASGNDLQIGANIGFDYQPWDNTALTFGYRYYSMDYSTTLATGAFAYDTEQHGPYMGVKFFF</sequence>
<feature type="chain" id="PRO_5020949662" description="Porin family protein" evidence="1">
    <location>
        <begin position="28"/>
        <end position="268"/>
    </location>
</feature>
<proteinExistence type="predicted"/>
<organism evidence="2 3">
    <name type="scientific">Shimia litoralis</name>
    <dbReference type="NCBI Taxonomy" id="420403"/>
    <lineage>
        <taxon>Bacteria</taxon>
        <taxon>Pseudomonadati</taxon>
        <taxon>Pseudomonadota</taxon>
        <taxon>Alphaproteobacteria</taxon>
        <taxon>Rhodobacterales</taxon>
        <taxon>Roseobacteraceae</taxon>
    </lineage>
</organism>
<comment type="caution">
    <text evidence="2">The sequence shown here is derived from an EMBL/GenBank/DDBJ whole genome shotgun (WGS) entry which is preliminary data.</text>
</comment>
<dbReference type="OrthoDB" id="6555107at2"/>
<dbReference type="EMBL" id="SULI01000002">
    <property type="protein sequence ID" value="TKZ21984.1"/>
    <property type="molecule type" value="Genomic_DNA"/>
</dbReference>
<evidence type="ECO:0000256" key="1">
    <source>
        <dbReference type="SAM" id="SignalP"/>
    </source>
</evidence>
<protein>
    <recommendedName>
        <fullName evidence="4">Porin family protein</fullName>
    </recommendedName>
</protein>